<dbReference type="EMBL" id="FOOG01000007">
    <property type="protein sequence ID" value="SFF73568.1"/>
    <property type="molecule type" value="Genomic_DNA"/>
</dbReference>
<dbReference type="OrthoDB" id="1655185at2"/>
<evidence type="ECO:0000313" key="1">
    <source>
        <dbReference type="EMBL" id="SFF73568.1"/>
    </source>
</evidence>
<protein>
    <submittedName>
        <fullName evidence="1">Spore coat protein Z</fullName>
    </submittedName>
</protein>
<proteinExistence type="predicted"/>
<dbReference type="InterPro" id="IPR019593">
    <property type="entry name" value="Spore_coat_protein_Z/Y"/>
</dbReference>
<reference evidence="2" key="1">
    <citation type="submission" date="2016-10" db="EMBL/GenBank/DDBJ databases">
        <authorList>
            <person name="Varghese N."/>
            <person name="Submissions S."/>
        </authorList>
    </citation>
    <scope>NUCLEOTIDE SEQUENCE [LARGE SCALE GENOMIC DNA]</scope>
    <source>
        <strain evidence="2">FP5</strain>
    </source>
</reference>
<keyword evidence="1" id="KW-0167">Capsid protein</keyword>
<evidence type="ECO:0000313" key="2">
    <source>
        <dbReference type="Proteomes" id="UP000198897"/>
    </source>
</evidence>
<dbReference type="AlphaFoldDB" id="A0A1I2L4U4"/>
<sequence>MSCGKKFDSGSCVIDILKDIVDAQNDVIHECMTSCEQSIADLLGDTGGGSGFDTVPVILYCKDGCKPFKGYGSKKSGDDCQIKGSFFFRVKSVDDDGCAVVELLFADHHHHGNVGGTDDSHDGYHHHHGFDPKSPADQNCSNLRASGICITVDLNCFCHVTCLPATAAL</sequence>
<dbReference type="Proteomes" id="UP000198897">
    <property type="component" value="Unassembled WGS sequence"/>
</dbReference>
<dbReference type="Pfam" id="PF10612">
    <property type="entry name" value="Spore-coat_CotZ"/>
    <property type="match status" value="1"/>
</dbReference>
<organism evidence="1 2">
    <name type="scientific">Halobacillus alkaliphilus</name>
    <dbReference type="NCBI Taxonomy" id="396056"/>
    <lineage>
        <taxon>Bacteria</taxon>
        <taxon>Bacillati</taxon>
        <taxon>Bacillota</taxon>
        <taxon>Bacilli</taxon>
        <taxon>Bacillales</taxon>
        <taxon>Bacillaceae</taxon>
        <taxon>Halobacillus</taxon>
    </lineage>
</organism>
<keyword evidence="2" id="KW-1185">Reference proteome</keyword>
<gene>
    <name evidence="1" type="ORF">SAMN05216353_10780</name>
</gene>
<accession>A0A1I2L4U4</accession>
<dbReference type="RefSeq" id="WP_089751209.1">
    <property type="nucleotide sequence ID" value="NZ_FOOG01000007.1"/>
</dbReference>
<keyword evidence="1" id="KW-0946">Virion</keyword>
<name>A0A1I2L4U4_9BACI</name>